<accession>A0A916RUI3</accession>
<protein>
    <recommendedName>
        <fullName evidence="4">Helix-turn-helix domain-containing protein</fullName>
    </recommendedName>
</protein>
<reference evidence="2" key="1">
    <citation type="journal article" date="2014" name="Int. J. Syst. Evol. Microbiol.">
        <title>Complete genome sequence of Corynebacterium casei LMG S-19264T (=DSM 44701T), isolated from a smear-ripened cheese.</title>
        <authorList>
            <consortium name="US DOE Joint Genome Institute (JGI-PGF)"/>
            <person name="Walter F."/>
            <person name="Albersmeier A."/>
            <person name="Kalinowski J."/>
            <person name="Ruckert C."/>
        </authorList>
    </citation>
    <scope>NUCLEOTIDE SEQUENCE</scope>
    <source>
        <strain evidence="2">CGMCC 1.15447</strain>
    </source>
</reference>
<sequence length="174" mass="19983">MTYQRNYFDFNGMQAYSAIGSGLTEWAYPVPRNTNGRMERFSDELRGERERRRIPLEKISEETKISSRHLLALEAGEYSSLPGGVFRKGIVRSYLRAVGLEESPWIERFEASLRESGSSGTEDDWAEFAENVRRNRSGARQAADIRWVGVAVMVAALIALGWIVWRFAMHERLF</sequence>
<dbReference type="Gene3D" id="1.10.260.40">
    <property type="entry name" value="lambda repressor-like DNA-binding domains"/>
    <property type="match status" value="1"/>
</dbReference>
<dbReference type="PANTHER" id="PTHR34475:SF1">
    <property type="entry name" value="CYTOSKELETON PROTEIN RODZ"/>
    <property type="match status" value="1"/>
</dbReference>
<gene>
    <name evidence="2" type="ORF">GCM10011507_19300</name>
</gene>
<feature type="transmembrane region" description="Helical" evidence="1">
    <location>
        <begin position="145"/>
        <end position="165"/>
    </location>
</feature>
<reference evidence="2" key="2">
    <citation type="submission" date="2020-09" db="EMBL/GenBank/DDBJ databases">
        <authorList>
            <person name="Sun Q."/>
            <person name="Zhou Y."/>
        </authorList>
    </citation>
    <scope>NUCLEOTIDE SEQUENCE</scope>
    <source>
        <strain evidence="2">CGMCC 1.15447</strain>
    </source>
</reference>
<dbReference type="EMBL" id="BMJB01000001">
    <property type="protein sequence ID" value="GGA67975.1"/>
    <property type="molecule type" value="Genomic_DNA"/>
</dbReference>
<dbReference type="GO" id="GO:0003677">
    <property type="term" value="F:DNA binding"/>
    <property type="evidence" value="ECO:0007669"/>
    <property type="project" value="InterPro"/>
</dbReference>
<keyword evidence="3" id="KW-1185">Reference proteome</keyword>
<dbReference type="Proteomes" id="UP000648801">
    <property type="component" value="Unassembled WGS sequence"/>
</dbReference>
<proteinExistence type="predicted"/>
<dbReference type="PANTHER" id="PTHR34475">
    <property type="match status" value="1"/>
</dbReference>
<keyword evidence="1" id="KW-0472">Membrane</keyword>
<keyword evidence="1" id="KW-0812">Transmembrane</keyword>
<name>A0A916RUI3_9BACT</name>
<dbReference type="RefSeq" id="WP_188759097.1">
    <property type="nucleotide sequence ID" value="NZ_BMJB01000001.1"/>
</dbReference>
<dbReference type="Pfam" id="PF13413">
    <property type="entry name" value="HTH_25"/>
    <property type="match status" value="1"/>
</dbReference>
<evidence type="ECO:0000313" key="3">
    <source>
        <dbReference type="Proteomes" id="UP000648801"/>
    </source>
</evidence>
<organism evidence="2 3">
    <name type="scientific">Edaphobacter acidisoli</name>
    <dbReference type="NCBI Taxonomy" id="2040573"/>
    <lineage>
        <taxon>Bacteria</taxon>
        <taxon>Pseudomonadati</taxon>
        <taxon>Acidobacteriota</taxon>
        <taxon>Terriglobia</taxon>
        <taxon>Terriglobales</taxon>
        <taxon>Acidobacteriaceae</taxon>
        <taxon>Edaphobacter</taxon>
    </lineage>
</organism>
<dbReference type="InterPro" id="IPR010982">
    <property type="entry name" value="Lambda_DNA-bd_dom_sf"/>
</dbReference>
<evidence type="ECO:0008006" key="4">
    <source>
        <dbReference type="Google" id="ProtNLM"/>
    </source>
</evidence>
<dbReference type="AlphaFoldDB" id="A0A916RUI3"/>
<dbReference type="InterPro" id="IPR050400">
    <property type="entry name" value="Bact_Cytoskel_RodZ"/>
</dbReference>
<keyword evidence="1" id="KW-1133">Transmembrane helix</keyword>
<evidence type="ECO:0000256" key="1">
    <source>
        <dbReference type="SAM" id="Phobius"/>
    </source>
</evidence>
<evidence type="ECO:0000313" key="2">
    <source>
        <dbReference type="EMBL" id="GGA67975.1"/>
    </source>
</evidence>
<comment type="caution">
    <text evidence="2">The sequence shown here is derived from an EMBL/GenBank/DDBJ whole genome shotgun (WGS) entry which is preliminary data.</text>
</comment>